<organism evidence="3 4">
    <name type="scientific">Anaeramoeba flamelloides</name>
    <dbReference type="NCBI Taxonomy" id="1746091"/>
    <lineage>
        <taxon>Eukaryota</taxon>
        <taxon>Metamonada</taxon>
        <taxon>Anaeramoebidae</taxon>
        <taxon>Anaeramoeba</taxon>
    </lineage>
</organism>
<evidence type="ECO:0000256" key="1">
    <source>
        <dbReference type="SAM" id="MobiDB-lite"/>
    </source>
</evidence>
<gene>
    <name evidence="3" type="ORF">M0812_13872</name>
</gene>
<name>A0AAV7ZIS3_9EUKA</name>
<feature type="region of interest" description="Disordered" evidence="1">
    <location>
        <begin position="78"/>
        <end position="126"/>
    </location>
</feature>
<dbReference type="Proteomes" id="UP001146793">
    <property type="component" value="Unassembled WGS sequence"/>
</dbReference>
<comment type="caution">
    <text evidence="3">The sequence shown here is derived from an EMBL/GenBank/DDBJ whole genome shotgun (WGS) entry which is preliminary data.</text>
</comment>
<reference evidence="3" key="1">
    <citation type="submission" date="2022-08" db="EMBL/GenBank/DDBJ databases">
        <title>Novel sulphate-reducing endosymbionts in the free-living metamonad Anaeramoeba.</title>
        <authorList>
            <person name="Jerlstrom-Hultqvist J."/>
            <person name="Cepicka I."/>
            <person name="Gallot-Lavallee L."/>
            <person name="Salas-Leiva D."/>
            <person name="Curtis B.A."/>
            <person name="Zahonova K."/>
            <person name="Pipaliya S."/>
            <person name="Dacks J."/>
            <person name="Roger A.J."/>
        </authorList>
    </citation>
    <scope>NUCLEOTIDE SEQUENCE</scope>
    <source>
        <strain evidence="3">Busselton2</strain>
    </source>
</reference>
<protein>
    <submittedName>
        <fullName evidence="3">Folate receptor family protein</fullName>
    </submittedName>
</protein>
<proteinExistence type="predicted"/>
<evidence type="ECO:0000313" key="4">
    <source>
        <dbReference type="Proteomes" id="UP001146793"/>
    </source>
</evidence>
<keyword evidence="2" id="KW-1133">Transmembrane helix</keyword>
<sequence length="347" mass="39342">MSIDPQTLPDLPNNTQVPQNMNNPNMMNMDMDMGMGMNNQNMLGMNNDMNMDMNMNTDINMTNMMNINTNNNMNMGMGMNNQNMLGMNNNKKQPTNQESTSRDMSRTNTSSDSESDKKTKKKQIKSKKKHLNISIGFILIFILVIVLVSVDFGDSNENPMDGEHHGKGSPGLPCPPSEYYLDKTAEREVLCCDWYDNTCGKDIGSGSDVCQFKRNYNEILNDKSSKCTDYLGLISCAPVSPYANYFAPNISMGSNYQQMDICDTFCDTVYEECKSAILSCYLWNTFPDQHCNEKVEDHYSDGKSFCEGVILLNYTTDHDHCFGPAGIFKANIFLMMLTICFFTFFWD</sequence>
<feature type="compositionally biased region" description="Low complexity" evidence="1">
    <location>
        <begin position="13"/>
        <end position="22"/>
    </location>
</feature>
<evidence type="ECO:0000256" key="2">
    <source>
        <dbReference type="SAM" id="Phobius"/>
    </source>
</evidence>
<feature type="transmembrane region" description="Helical" evidence="2">
    <location>
        <begin position="326"/>
        <end position="346"/>
    </location>
</feature>
<dbReference type="AlphaFoldDB" id="A0AAV7ZIS3"/>
<keyword evidence="2" id="KW-0812">Transmembrane</keyword>
<keyword evidence="2" id="KW-0472">Membrane</keyword>
<dbReference type="EMBL" id="JANTQA010000029">
    <property type="protein sequence ID" value="KAJ3441854.1"/>
    <property type="molecule type" value="Genomic_DNA"/>
</dbReference>
<accession>A0AAV7ZIS3</accession>
<evidence type="ECO:0000313" key="3">
    <source>
        <dbReference type="EMBL" id="KAJ3441854.1"/>
    </source>
</evidence>
<feature type="compositionally biased region" description="Low complexity" evidence="1">
    <location>
        <begin position="78"/>
        <end position="90"/>
    </location>
</feature>
<feature type="region of interest" description="Disordered" evidence="1">
    <location>
        <begin position="1"/>
        <end position="22"/>
    </location>
</feature>
<keyword evidence="3" id="KW-0675">Receptor</keyword>
<feature type="transmembrane region" description="Helical" evidence="2">
    <location>
        <begin position="130"/>
        <end position="150"/>
    </location>
</feature>